<dbReference type="GO" id="GO:0005829">
    <property type="term" value="C:cytosol"/>
    <property type="evidence" value="ECO:0007669"/>
    <property type="project" value="TreeGrafter"/>
</dbReference>
<dbReference type="OrthoDB" id="7809623at2"/>
<dbReference type="PROSITE" id="PS50931">
    <property type="entry name" value="HTH_LYSR"/>
    <property type="match status" value="1"/>
</dbReference>
<dbReference type="GO" id="GO:0003700">
    <property type="term" value="F:DNA-binding transcription factor activity"/>
    <property type="evidence" value="ECO:0007669"/>
    <property type="project" value="InterPro"/>
</dbReference>
<keyword evidence="3 6" id="KW-0238">DNA-binding</keyword>
<keyword evidence="7" id="KW-1185">Reference proteome</keyword>
<dbReference type="Gene3D" id="3.40.190.290">
    <property type="match status" value="1"/>
</dbReference>
<keyword evidence="4" id="KW-0804">Transcription</keyword>
<dbReference type="GO" id="GO:0003677">
    <property type="term" value="F:DNA binding"/>
    <property type="evidence" value="ECO:0007669"/>
    <property type="project" value="UniProtKB-KW"/>
</dbReference>
<dbReference type="PANTHER" id="PTHR30419:SF8">
    <property type="entry name" value="NITROGEN ASSIMILATION TRANSCRIPTIONAL ACTIVATOR-RELATED"/>
    <property type="match status" value="1"/>
</dbReference>
<evidence type="ECO:0000313" key="6">
    <source>
        <dbReference type="EMBL" id="SHO66696.1"/>
    </source>
</evidence>
<evidence type="ECO:0000313" key="7">
    <source>
        <dbReference type="Proteomes" id="UP000186406"/>
    </source>
</evidence>
<keyword evidence="2" id="KW-0805">Transcription regulation</keyword>
<accession>A0A1M7ZPW5</accession>
<evidence type="ECO:0000256" key="3">
    <source>
        <dbReference type="ARBA" id="ARBA00023125"/>
    </source>
</evidence>
<dbReference type="SUPFAM" id="SSF46785">
    <property type="entry name" value="Winged helix' DNA-binding domain"/>
    <property type="match status" value="1"/>
</dbReference>
<dbReference type="Pfam" id="PF03466">
    <property type="entry name" value="LysR_substrate"/>
    <property type="match status" value="1"/>
</dbReference>
<name>A0A1M7ZPW5_9HYPH</name>
<dbReference type="SUPFAM" id="SSF53850">
    <property type="entry name" value="Periplasmic binding protein-like II"/>
    <property type="match status" value="1"/>
</dbReference>
<dbReference type="RefSeq" id="WP_073630806.1">
    <property type="nucleotide sequence ID" value="NZ_FRXO01000007.1"/>
</dbReference>
<organism evidence="6 7">
    <name type="scientific">Pseudoxanthobacter soli DSM 19599</name>
    <dbReference type="NCBI Taxonomy" id="1123029"/>
    <lineage>
        <taxon>Bacteria</taxon>
        <taxon>Pseudomonadati</taxon>
        <taxon>Pseudomonadota</taxon>
        <taxon>Alphaproteobacteria</taxon>
        <taxon>Hyphomicrobiales</taxon>
        <taxon>Segnochrobactraceae</taxon>
        <taxon>Pseudoxanthobacter</taxon>
    </lineage>
</organism>
<dbReference type="InterPro" id="IPR036390">
    <property type="entry name" value="WH_DNA-bd_sf"/>
</dbReference>
<dbReference type="InterPro" id="IPR000847">
    <property type="entry name" value="LysR_HTH_N"/>
</dbReference>
<dbReference type="Proteomes" id="UP000186406">
    <property type="component" value="Unassembled WGS sequence"/>
</dbReference>
<dbReference type="InterPro" id="IPR050950">
    <property type="entry name" value="HTH-type_LysR_regulators"/>
</dbReference>
<protein>
    <submittedName>
        <fullName evidence="6">DNA-binding transcriptional regulator, LysR family</fullName>
    </submittedName>
</protein>
<dbReference type="AlphaFoldDB" id="A0A1M7ZPW5"/>
<dbReference type="PANTHER" id="PTHR30419">
    <property type="entry name" value="HTH-TYPE TRANSCRIPTIONAL REGULATOR YBHD"/>
    <property type="match status" value="1"/>
</dbReference>
<dbReference type="FunFam" id="1.10.10.10:FF:000001">
    <property type="entry name" value="LysR family transcriptional regulator"/>
    <property type="match status" value="1"/>
</dbReference>
<sequence length="302" mass="33138">MEFRTLRAFVEVVRQGGFSQAARTVFATQSAVSKAVKQLEEEVGMPLLDRIGHRSTPTAAGEAVYRRGLRLLADRDDLMAELAEIRGLKRGTLRLGLPPIGSSTLFAPLFAIYRQLYPGIDIRLVEHGSDRLEEILRAGEVDLAASLLPVADEFEWLEMRSEPLVALVERSHPLADADEIGLDGLRGLPFLLFEQGFALNRILFQACRRHGFEPEIAARSSQIDFLVALAGAGVGVAFLPRLIAAQRAHPAVRAVPLDEPGTDWTMAMIWRRGGYLSDAARAWLAVARESRTQAAMGGEGEE</sequence>
<dbReference type="CDD" id="cd08438">
    <property type="entry name" value="PBP2_CidR"/>
    <property type="match status" value="1"/>
</dbReference>
<dbReference type="Gene3D" id="1.10.10.10">
    <property type="entry name" value="Winged helix-like DNA-binding domain superfamily/Winged helix DNA-binding domain"/>
    <property type="match status" value="1"/>
</dbReference>
<feature type="domain" description="HTH lysR-type" evidence="5">
    <location>
        <begin position="1"/>
        <end position="58"/>
    </location>
</feature>
<dbReference type="Pfam" id="PF00126">
    <property type="entry name" value="HTH_1"/>
    <property type="match status" value="1"/>
</dbReference>
<proteinExistence type="inferred from homology"/>
<evidence type="ECO:0000259" key="5">
    <source>
        <dbReference type="PROSITE" id="PS50931"/>
    </source>
</evidence>
<dbReference type="InterPro" id="IPR005119">
    <property type="entry name" value="LysR_subst-bd"/>
</dbReference>
<dbReference type="EMBL" id="FRXO01000007">
    <property type="protein sequence ID" value="SHO66696.1"/>
    <property type="molecule type" value="Genomic_DNA"/>
</dbReference>
<dbReference type="PRINTS" id="PR00039">
    <property type="entry name" value="HTHLYSR"/>
</dbReference>
<evidence type="ECO:0000256" key="2">
    <source>
        <dbReference type="ARBA" id="ARBA00023015"/>
    </source>
</evidence>
<dbReference type="InterPro" id="IPR036388">
    <property type="entry name" value="WH-like_DNA-bd_sf"/>
</dbReference>
<dbReference type="STRING" id="1123029.SAMN02745172_03355"/>
<evidence type="ECO:0000256" key="1">
    <source>
        <dbReference type="ARBA" id="ARBA00009437"/>
    </source>
</evidence>
<comment type="similarity">
    <text evidence="1">Belongs to the LysR transcriptional regulatory family.</text>
</comment>
<gene>
    <name evidence="6" type="ORF">SAMN02745172_03355</name>
</gene>
<reference evidence="6 7" key="1">
    <citation type="submission" date="2016-12" db="EMBL/GenBank/DDBJ databases">
        <authorList>
            <person name="Song W.-J."/>
            <person name="Kurnit D.M."/>
        </authorList>
    </citation>
    <scope>NUCLEOTIDE SEQUENCE [LARGE SCALE GENOMIC DNA]</scope>
    <source>
        <strain evidence="6 7">DSM 19599</strain>
    </source>
</reference>
<evidence type="ECO:0000256" key="4">
    <source>
        <dbReference type="ARBA" id="ARBA00023163"/>
    </source>
</evidence>